<keyword evidence="4 5" id="KW-0862">Zinc</keyword>
<evidence type="ECO:0000256" key="4">
    <source>
        <dbReference type="ARBA" id="ARBA00022833"/>
    </source>
</evidence>
<name>A0A397GIP5_ASPTH</name>
<dbReference type="GO" id="GO:0008479">
    <property type="term" value="F:tRNA-guanosine(34) queuine transglycosylase activity"/>
    <property type="evidence" value="ECO:0007669"/>
    <property type="project" value="UniProtKB-UniRule"/>
</dbReference>
<gene>
    <name evidence="8" type="ORF">CDV56_102983</name>
</gene>
<keyword evidence="9" id="KW-1185">Reference proteome</keyword>
<feature type="domain" description="tRNA-guanine(15) transglycosylase-like" evidence="7">
    <location>
        <begin position="30"/>
        <end position="428"/>
    </location>
</feature>
<evidence type="ECO:0000256" key="2">
    <source>
        <dbReference type="ARBA" id="ARBA00022694"/>
    </source>
</evidence>
<dbReference type="OrthoDB" id="27601at2759"/>
<evidence type="ECO:0000313" key="9">
    <source>
        <dbReference type="Proteomes" id="UP000215305"/>
    </source>
</evidence>
<dbReference type="GO" id="GO:0046872">
    <property type="term" value="F:metal ion binding"/>
    <property type="evidence" value="ECO:0007669"/>
    <property type="project" value="UniProtKB-KW"/>
</dbReference>
<dbReference type="EMBL" id="NKHU02000188">
    <property type="protein sequence ID" value="RHZ48923.1"/>
    <property type="molecule type" value="Genomic_DNA"/>
</dbReference>
<feature type="binding site" evidence="5">
    <location>
        <position position="396"/>
    </location>
    <ligand>
        <name>Zn(2+)</name>
        <dbReference type="ChEBI" id="CHEBI:29105"/>
    </ligand>
</feature>
<keyword evidence="1 5" id="KW-0963">Cytoplasm</keyword>
<dbReference type="NCBIfam" id="TIGR00449">
    <property type="entry name" value="tgt_general"/>
    <property type="match status" value="1"/>
</dbReference>
<evidence type="ECO:0000256" key="6">
    <source>
        <dbReference type="SAM" id="MobiDB-lite"/>
    </source>
</evidence>
<feature type="binding site" evidence="5">
    <location>
        <position position="367"/>
    </location>
    <ligand>
        <name>Zn(2+)</name>
        <dbReference type="ChEBI" id="CHEBI:29105"/>
    </ligand>
</feature>
<accession>A0A397GIP5</accession>
<proteinExistence type="inferred from homology"/>
<comment type="caution">
    <text evidence="8">The sequence shown here is derived from an EMBL/GenBank/DDBJ whole genome shotgun (WGS) entry which is preliminary data.</text>
</comment>
<evidence type="ECO:0000256" key="1">
    <source>
        <dbReference type="ARBA" id="ARBA00022490"/>
    </source>
</evidence>
<feature type="binding site" evidence="5">
    <location>
        <position position="370"/>
    </location>
    <ligand>
        <name>Zn(2+)</name>
        <dbReference type="ChEBI" id="CHEBI:29105"/>
    </ligand>
</feature>
<comment type="function">
    <text evidence="5">Non-catalytic subunit of the queuine tRNA-ribosyltransferase (TGT) that catalyzes the base-exchange of a guanine (G) residue with queuine (Q) at position 34 (anticodon wobble position) in tRNAs with GU(N) anticodons (tRNA-Asp, -Asn, -His and -Tyr), resulting in the hypermodified nucleoside queuosine (7-(((4,5-cis-dihydroxy-2-cyclopenten-1-yl)amino)methyl)-7-deazaguanosine).</text>
</comment>
<feature type="binding site" evidence="5">
    <location>
        <position position="365"/>
    </location>
    <ligand>
        <name>Zn(2+)</name>
        <dbReference type="ChEBI" id="CHEBI:29105"/>
    </ligand>
</feature>
<dbReference type="VEuPathDB" id="FungiDB:CDV56_102983"/>
<dbReference type="RefSeq" id="XP_026612146.1">
    <property type="nucleotide sequence ID" value="XM_026756602.1"/>
</dbReference>
<dbReference type="AlphaFoldDB" id="A0A397GIP5"/>
<feature type="region of interest" description="Disordered" evidence="6">
    <location>
        <begin position="472"/>
        <end position="500"/>
    </location>
</feature>
<comment type="cofactor">
    <cofactor evidence="5">
        <name>Zn(2+)</name>
        <dbReference type="ChEBI" id="CHEBI:29105"/>
    </cofactor>
    <text evidence="5">Binds 1 zinc ion per subunit.</text>
</comment>
<comment type="similarity">
    <text evidence="5">Belongs to the queuine tRNA-ribosyltransferase family. QTRT2 subfamily.</text>
</comment>
<organism evidence="8 9">
    <name type="scientific">Aspergillus thermomutatus</name>
    <name type="common">Neosartorya pseudofischeri</name>
    <dbReference type="NCBI Taxonomy" id="41047"/>
    <lineage>
        <taxon>Eukaryota</taxon>
        <taxon>Fungi</taxon>
        <taxon>Dikarya</taxon>
        <taxon>Ascomycota</taxon>
        <taxon>Pezizomycotina</taxon>
        <taxon>Eurotiomycetes</taxon>
        <taxon>Eurotiomycetidae</taxon>
        <taxon>Eurotiales</taxon>
        <taxon>Aspergillaceae</taxon>
        <taxon>Aspergillus</taxon>
        <taxon>Aspergillus subgen. Fumigati</taxon>
    </lineage>
</organism>
<comment type="subcellular location">
    <subcellularLocation>
        <location evidence="5">Cytoplasm</location>
    </subcellularLocation>
</comment>
<dbReference type="InterPro" id="IPR050852">
    <property type="entry name" value="Queuine_tRNA-ribosyltrfase"/>
</dbReference>
<comment type="subunit">
    <text evidence="5">Heterodimer of a catalytic subunit and an accessory subunit.</text>
</comment>
<evidence type="ECO:0000256" key="3">
    <source>
        <dbReference type="ARBA" id="ARBA00022723"/>
    </source>
</evidence>
<dbReference type="GO" id="GO:0006400">
    <property type="term" value="P:tRNA modification"/>
    <property type="evidence" value="ECO:0007669"/>
    <property type="project" value="InterPro"/>
</dbReference>
<dbReference type="FunFam" id="3.20.20.105:FF:000007">
    <property type="entry name" value="Queuine tRNA-ribosyltransferase accessory subunit 2"/>
    <property type="match status" value="1"/>
</dbReference>
<dbReference type="GeneID" id="38124957"/>
<dbReference type="InterPro" id="IPR002616">
    <property type="entry name" value="tRNA_ribo_trans-like"/>
</dbReference>
<evidence type="ECO:0000313" key="8">
    <source>
        <dbReference type="EMBL" id="RHZ48923.1"/>
    </source>
</evidence>
<dbReference type="SUPFAM" id="SSF51713">
    <property type="entry name" value="tRNA-guanine transglycosylase"/>
    <property type="match status" value="1"/>
</dbReference>
<evidence type="ECO:0000259" key="7">
    <source>
        <dbReference type="Pfam" id="PF01702"/>
    </source>
</evidence>
<dbReference type="PANTHER" id="PTHR46064">
    <property type="entry name" value="QUEUINE TRNA-RIBOSYLTRANSFERASE ACCESSORY SUBUNIT 2"/>
    <property type="match status" value="1"/>
</dbReference>
<dbReference type="PANTHER" id="PTHR46064:SF1">
    <property type="entry name" value="QUEUINE TRNA-RIBOSYLTRANSFERASE ACCESSORY SUBUNIT 2"/>
    <property type="match status" value="1"/>
</dbReference>
<dbReference type="HAMAP" id="MF_03043">
    <property type="entry name" value="QTRT2"/>
    <property type="match status" value="1"/>
</dbReference>
<keyword evidence="2 5" id="KW-0819">tRNA processing</keyword>
<feature type="region of interest" description="Disordered" evidence="6">
    <location>
        <begin position="431"/>
        <end position="459"/>
    </location>
</feature>
<dbReference type="Proteomes" id="UP000215305">
    <property type="component" value="Unassembled WGS sequence"/>
</dbReference>
<dbReference type="Gene3D" id="3.20.20.105">
    <property type="entry name" value="Queuine tRNA-ribosyltransferase-like"/>
    <property type="match status" value="1"/>
</dbReference>
<sequence length="500" mass="54548">MSLPGASSQSPDEMANFTLLSPAAAPILAPRLGNLAFAGRKAISTPNYIPLTSRGAVPHIAHDVMRDETAIGSLFIGLEDYADDVRCPLGLRSVIEKQAHTGPLRKGTPPIYNVPTAPHESALRKFISLPEDFLLILGPRRVPSIVCPPNNTPNSISILTSVGFRQLEAGEYVEAVQRLRPDIVVGLADLVQGQTPGSKRRAKMADRTHAFTSHATEQLYGRTVPEESRPKSAYFAPVLPLENTQQSLYLADLEHGLRPHISGLALYESASLSILPERLGNLPRLLFSDPATPHDILRQVSLGADVFTVPFLGATSDAGIALDFTFPALAYPSTAETIASEPRPLAFDLWSSSYKVDTAPLNASCECYTCKNHHRAYIHHLLSAKEMLAWTLLQIHNHHTMDKFFSAIRESIERGTFDTDADTFHRIYAPELPEKTGQGPRLRGHQLPAAGPHQPRRFPRVYGRLDDAAEKFAESESSIATPDTGADGLEAHGFAQKTSS</sequence>
<dbReference type="STRING" id="41047.A0A397GIP5"/>
<dbReference type="Pfam" id="PF01702">
    <property type="entry name" value="TGT"/>
    <property type="match status" value="1"/>
</dbReference>
<reference evidence="8" key="1">
    <citation type="submission" date="2018-08" db="EMBL/GenBank/DDBJ databases">
        <title>Draft genome sequence of azole-resistant Aspergillus thermomutatus (Neosartorya pseudofischeri) strain HMR AF 39, isolated from a human nasal aspirate.</title>
        <authorList>
            <person name="Parent-Michaud M."/>
            <person name="Dufresne P.J."/>
            <person name="Fournier E."/>
            <person name="Martineau C."/>
            <person name="Moreira S."/>
            <person name="Perkins V."/>
            <person name="De Repentigny L."/>
            <person name="Dufresne S.F."/>
        </authorList>
    </citation>
    <scope>NUCLEOTIDE SEQUENCE [LARGE SCALE GENOMIC DNA]</scope>
    <source>
        <strain evidence="8">HMR AF 39</strain>
    </source>
</reference>
<keyword evidence="3 5" id="KW-0479">Metal-binding</keyword>
<dbReference type="GO" id="GO:0005737">
    <property type="term" value="C:cytoplasm"/>
    <property type="evidence" value="ECO:0007669"/>
    <property type="project" value="UniProtKB-SubCell"/>
</dbReference>
<dbReference type="InterPro" id="IPR028592">
    <property type="entry name" value="QTRTD1"/>
</dbReference>
<dbReference type="InterPro" id="IPR036511">
    <property type="entry name" value="TGT-like_sf"/>
</dbReference>
<protein>
    <recommendedName>
        <fullName evidence="5">Queuine tRNA-ribosyltransferase accessory subunit 2</fullName>
    </recommendedName>
    <alternativeName>
        <fullName evidence="5">Queuine tRNA-ribosyltransferase domain-containing protein 1</fullName>
    </alternativeName>
</protein>
<evidence type="ECO:0000256" key="5">
    <source>
        <dbReference type="HAMAP-Rule" id="MF_03043"/>
    </source>
</evidence>